<keyword evidence="3" id="KW-0418">Kinase</keyword>
<protein>
    <submittedName>
        <fullName evidence="5">Uncharacterized protein</fullName>
    </submittedName>
</protein>
<dbReference type="GO" id="GO:0004725">
    <property type="term" value="F:protein tyrosine phosphatase activity"/>
    <property type="evidence" value="ECO:0007669"/>
    <property type="project" value="InterPro"/>
</dbReference>
<dbReference type="Pfam" id="PF00102">
    <property type="entry name" value="Y_phosphatase"/>
    <property type="match status" value="2"/>
</dbReference>
<keyword evidence="4" id="KW-0067">ATP-binding</keyword>
<sequence length="1013" mass="115263">MVQFGRTLDIILICLGSVFLLLTALALCIGIAIARKRKKAKRRAVSPAFDAHLSPHHLVYEERKPSEPQPPPSARSLTRSPDRIHIPTIAQEAMMEAPMAVDTSIPVSNFANRVQLLKKDDALLLYEEFESLNRQTFTLMEKKTTTVSEANMRRNRFFDVLTFDHNRVVLHKRPPEESYINASYIQSNDNSRSEFIAAQGPIGPPEMIPQGRELKCAQYWPNELGTAIDYGPIQVELVAVTEYASAIQRTFDVTMGEETRNVTQFHFEDWLDAKGPENTQNLLDLVLKIKDHQRGKSSPVLVHCSAGIGRTGVFIALWQLISTIDTNPLEPIDVKGMMTPSKLEVMGRVKRLREQRIKMVQSSEQYCSLYDAVVLYLKSKGLNRNRDVQSISSIDTDSRYDIQEVSAVYIPTSTASQYAQSPTDFFLDWLMLTPTQFAGYCNSVFLLMGNSRVSVLSRTHLPGGSDVLNEAFRLFQVEDGTIFYVRFGTTFDQLFVLWHGKAIEAKLPVEGAKCHHIVAHGNKLFIEIQNMIFSAVFNPPNGIQFSYIRNGKKGEEFHDGGICSRVRGDGVRYYSRICDDVNSEGVQIENMSTFVNVIHRGRAVCCDTNNEKGEPTKTKTPFVRSWNENAVVIEIPIRLTIGRVRLIANAQDSIPYIFIVHDKLAHILNTETMKFTPEFSLRDYYISQIVGIHDGVIAVGAWIESHGGLFTHRTYYLLQVQIPEITETEGLQREFDSEDKCVYAVKRIAVKGSDADIDKTFEEVCTLAPLDHEGIIGYKTSWLEKPPEGWQKRADAKLLQKWKDEESKRRDTKLLQKWKDEESFNSYKTDCVFIYIQMELCTKTLHEWLYSTQDRNLAQAKLWFKQLVSGVGYLHKKDKIHRDLKPLNILFDSHGRLKICDLGLVTDIVLINGQEVDKTRTNIGTPMYMAPEQNFWSYTSKVDIFSLGLILIELCVCMSKDKACEVFLHYQRGLTSDILKGLPDVDLFVSWLTNKEPSERPSCDEILAHEFLA</sequence>
<reference evidence="5" key="2">
    <citation type="submission" date="2022-06" db="UniProtKB">
        <authorList>
            <consortium name="EnsemblMetazoa"/>
        </authorList>
    </citation>
    <scope>IDENTIFICATION</scope>
    <source>
        <strain evidence="5">PS312</strain>
    </source>
</reference>
<keyword evidence="2" id="KW-0547">Nucleotide-binding</keyword>
<evidence type="ECO:0000256" key="2">
    <source>
        <dbReference type="ARBA" id="ARBA00022741"/>
    </source>
</evidence>
<dbReference type="Gene3D" id="1.10.510.10">
    <property type="entry name" value="Transferase(Phosphotransferase) domain 1"/>
    <property type="match status" value="1"/>
</dbReference>
<organism evidence="5 6">
    <name type="scientific">Pristionchus pacificus</name>
    <name type="common">Parasitic nematode worm</name>
    <dbReference type="NCBI Taxonomy" id="54126"/>
    <lineage>
        <taxon>Eukaryota</taxon>
        <taxon>Metazoa</taxon>
        <taxon>Ecdysozoa</taxon>
        <taxon>Nematoda</taxon>
        <taxon>Chromadorea</taxon>
        <taxon>Rhabditida</taxon>
        <taxon>Rhabditina</taxon>
        <taxon>Diplogasteromorpha</taxon>
        <taxon>Diplogasteroidea</taxon>
        <taxon>Neodiplogasteridae</taxon>
        <taxon>Pristionchus</taxon>
    </lineage>
</organism>
<dbReference type="SMART" id="SM00194">
    <property type="entry name" value="PTPc"/>
    <property type="match status" value="1"/>
</dbReference>
<dbReference type="Gene3D" id="3.90.190.10">
    <property type="entry name" value="Protein tyrosine phosphatase superfamily"/>
    <property type="match status" value="2"/>
</dbReference>
<keyword evidence="1" id="KW-0808">Transferase</keyword>
<keyword evidence="6" id="KW-1185">Reference proteome</keyword>
<dbReference type="SUPFAM" id="SSF52799">
    <property type="entry name" value="(Phosphotyrosine protein) phosphatases II"/>
    <property type="match status" value="1"/>
</dbReference>
<dbReference type="Pfam" id="PF00069">
    <property type="entry name" value="Pkinase"/>
    <property type="match status" value="1"/>
</dbReference>
<dbReference type="GO" id="GO:0004694">
    <property type="term" value="F:eukaryotic translation initiation factor 2alpha kinase activity"/>
    <property type="evidence" value="ECO:0000318"/>
    <property type="project" value="GO_Central"/>
</dbReference>
<accession>A0A8R1U955</accession>
<dbReference type="InterPro" id="IPR011009">
    <property type="entry name" value="Kinase-like_dom_sf"/>
</dbReference>
<accession>A0A2A6BLF5</accession>
<dbReference type="GO" id="GO:0017148">
    <property type="term" value="P:negative regulation of translation"/>
    <property type="evidence" value="ECO:0000318"/>
    <property type="project" value="GO_Central"/>
</dbReference>
<dbReference type="SMART" id="SM00404">
    <property type="entry name" value="PTPc_motif"/>
    <property type="match status" value="1"/>
</dbReference>
<dbReference type="Proteomes" id="UP000005239">
    <property type="component" value="Unassembled WGS sequence"/>
</dbReference>
<dbReference type="Gene3D" id="3.30.200.20">
    <property type="entry name" value="Phosphorylase Kinase, domain 1"/>
    <property type="match status" value="1"/>
</dbReference>
<dbReference type="CDD" id="cd00047">
    <property type="entry name" value="PTPc"/>
    <property type="match status" value="1"/>
</dbReference>
<dbReference type="PANTHER" id="PTHR11042:SF91">
    <property type="entry name" value="EUKARYOTIC TRANSLATION INITIATION FACTOR 2-ALPHA KINASE"/>
    <property type="match status" value="1"/>
</dbReference>
<dbReference type="InterPro" id="IPR003595">
    <property type="entry name" value="Tyr_Pase_cat"/>
</dbReference>
<dbReference type="InterPro" id="IPR000387">
    <property type="entry name" value="Tyr_Pase_dom"/>
</dbReference>
<dbReference type="SUPFAM" id="SSF56112">
    <property type="entry name" value="Protein kinase-like (PK-like)"/>
    <property type="match status" value="1"/>
</dbReference>
<dbReference type="GO" id="GO:0006446">
    <property type="term" value="P:regulation of translational initiation"/>
    <property type="evidence" value="ECO:0000318"/>
    <property type="project" value="GO_Central"/>
</dbReference>
<dbReference type="PROSITE" id="PS00383">
    <property type="entry name" value="TYR_PHOSPHATASE_1"/>
    <property type="match status" value="1"/>
</dbReference>
<evidence type="ECO:0000313" key="5">
    <source>
        <dbReference type="EnsemblMetazoa" id="PPA10661.1"/>
    </source>
</evidence>
<dbReference type="InterPro" id="IPR000719">
    <property type="entry name" value="Prot_kinase_dom"/>
</dbReference>
<name>A0A2A6BLF5_PRIPA</name>
<dbReference type="AlphaFoldDB" id="A0A2A6BLF5"/>
<dbReference type="PROSITE" id="PS50011">
    <property type="entry name" value="PROTEIN_KINASE_DOM"/>
    <property type="match status" value="1"/>
</dbReference>
<proteinExistence type="predicted"/>
<dbReference type="InterPro" id="IPR050339">
    <property type="entry name" value="CC_SR_Kinase"/>
</dbReference>
<dbReference type="PRINTS" id="PR00700">
    <property type="entry name" value="PRTYPHPHTASE"/>
</dbReference>
<gene>
    <name evidence="5" type="primary">WBGene00100215</name>
</gene>
<dbReference type="GO" id="GO:0005524">
    <property type="term" value="F:ATP binding"/>
    <property type="evidence" value="ECO:0007669"/>
    <property type="project" value="UniProtKB-KW"/>
</dbReference>
<dbReference type="PANTHER" id="PTHR11042">
    <property type="entry name" value="EUKARYOTIC TRANSLATION INITIATION FACTOR 2-ALPHA KINASE EIF2-ALPHA KINASE -RELATED"/>
    <property type="match status" value="1"/>
</dbReference>
<dbReference type="GO" id="GO:0005634">
    <property type="term" value="C:nucleus"/>
    <property type="evidence" value="ECO:0000318"/>
    <property type="project" value="GO_Central"/>
</dbReference>
<evidence type="ECO:0000313" key="6">
    <source>
        <dbReference type="Proteomes" id="UP000005239"/>
    </source>
</evidence>
<dbReference type="EnsemblMetazoa" id="PPA10661.1">
    <property type="protein sequence ID" value="PPA10661.1"/>
    <property type="gene ID" value="WBGene00100215"/>
</dbReference>
<dbReference type="InterPro" id="IPR000242">
    <property type="entry name" value="PTP_cat"/>
</dbReference>
<dbReference type="GO" id="GO:0005737">
    <property type="term" value="C:cytoplasm"/>
    <property type="evidence" value="ECO:0000318"/>
    <property type="project" value="GO_Central"/>
</dbReference>
<reference evidence="6" key="1">
    <citation type="journal article" date="2008" name="Nat. Genet.">
        <title>The Pristionchus pacificus genome provides a unique perspective on nematode lifestyle and parasitism.</title>
        <authorList>
            <person name="Dieterich C."/>
            <person name="Clifton S.W."/>
            <person name="Schuster L.N."/>
            <person name="Chinwalla A."/>
            <person name="Delehaunty K."/>
            <person name="Dinkelacker I."/>
            <person name="Fulton L."/>
            <person name="Fulton R."/>
            <person name="Godfrey J."/>
            <person name="Minx P."/>
            <person name="Mitreva M."/>
            <person name="Roeseler W."/>
            <person name="Tian H."/>
            <person name="Witte H."/>
            <person name="Yang S.P."/>
            <person name="Wilson R.K."/>
            <person name="Sommer R.J."/>
        </authorList>
    </citation>
    <scope>NUCLEOTIDE SEQUENCE [LARGE SCALE GENOMIC DNA]</scope>
    <source>
        <strain evidence="6">PS312</strain>
    </source>
</reference>
<evidence type="ECO:0000256" key="4">
    <source>
        <dbReference type="ARBA" id="ARBA00022840"/>
    </source>
</evidence>
<evidence type="ECO:0000256" key="1">
    <source>
        <dbReference type="ARBA" id="ARBA00022679"/>
    </source>
</evidence>
<dbReference type="InterPro" id="IPR029021">
    <property type="entry name" value="Prot-tyrosine_phosphatase-like"/>
</dbReference>
<dbReference type="InterPro" id="IPR016130">
    <property type="entry name" value="Tyr_Pase_AS"/>
</dbReference>
<dbReference type="PROSITE" id="PS50056">
    <property type="entry name" value="TYR_PHOSPHATASE_2"/>
    <property type="match status" value="1"/>
</dbReference>
<dbReference type="PROSITE" id="PS50055">
    <property type="entry name" value="TYR_PHOSPHATASE_PTP"/>
    <property type="match status" value="1"/>
</dbReference>
<evidence type="ECO:0000256" key="3">
    <source>
        <dbReference type="ARBA" id="ARBA00022777"/>
    </source>
</evidence>
<dbReference type="SMART" id="SM00220">
    <property type="entry name" value="S_TKc"/>
    <property type="match status" value="1"/>
</dbReference>